<dbReference type="GO" id="GO:0016757">
    <property type="term" value="F:glycosyltransferase activity"/>
    <property type="evidence" value="ECO:0007669"/>
    <property type="project" value="UniProtKB-KW"/>
</dbReference>
<dbReference type="SUPFAM" id="SSF53448">
    <property type="entry name" value="Nucleotide-diphospho-sugar transferases"/>
    <property type="match status" value="1"/>
</dbReference>
<dbReference type="InterPro" id="IPR050256">
    <property type="entry name" value="Glycosyltransferase_2"/>
</dbReference>
<name>A0A6V8PGF2_9ACTN</name>
<evidence type="ECO:0000313" key="6">
    <source>
        <dbReference type="Proteomes" id="UP000568877"/>
    </source>
</evidence>
<comment type="similarity">
    <text evidence="2">Belongs to the glycosyltransferase 2 family.</text>
</comment>
<evidence type="ECO:0000256" key="3">
    <source>
        <dbReference type="ARBA" id="ARBA00022676"/>
    </source>
</evidence>
<keyword evidence="3" id="KW-0328">Glycosyltransferase</keyword>
<proteinExistence type="inferred from homology"/>
<sequence length="415" mass="47272">MTTEILDQNVLRDIRKLGPVDVVVGIPSYGNASTIAGVAEALGFGMDKYYQGAKVLMINSDGGSKDGTPEAFLSADVPDRICRMAILYKGTSGKGSALRAIFEVARETEARICIVADADSRSITPDWARQLGYPVFQENYGYVTPFYLRDKHDATITNSLVYPVTRALYGQRIRQPIGGDFALSRGLVCILRQDRFWESHPSIAKFGVDIWMTTTAICEGLRICQAALGVKIHDPKKPSRDLSPMFRQVVGTMFELMKRYDHKWLIIKHSQPVDIYGEYRFSEIEDIEIHPLVLLNKLKEGYQIYGDNIWKQVLSPENYEEVSQVCQKDYKKFIFPMDLWARVVFDFAVYYCWVPKEDHDSLLESMIPLYQGRTASFAKEMAILSDELADAFVDGCASVFERLKPYLLERWPRRC</sequence>
<gene>
    <name evidence="5" type="ORF">HKBW3S42_00039</name>
</gene>
<keyword evidence="4" id="KW-0808">Transferase</keyword>
<evidence type="ECO:0000313" key="5">
    <source>
        <dbReference type="EMBL" id="GFP31732.1"/>
    </source>
</evidence>
<dbReference type="Gene3D" id="3.90.550.10">
    <property type="entry name" value="Spore Coat Polysaccharide Biosynthesis Protein SpsA, Chain A"/>
    <property type="match status" value="1"/>
</dbReference>
<evidence type="ECO:0000256" key="1">
    <source>
        <dbReference type="ARBA" id="ARBA00001936"/>
    </source>
</evidence>
<accession>A0A6V8PGF2</accession>
<comment type="cofactor">
    <cofactor evidence="1">
        <name>Mn(2+)</name>
        <dbReference type="ChEBI" id="CHEBI:29035"/>
    </cofactor>
</comment>
<organism evidence="5 6">
    <name type="scientific">Candidatus Hakubella thermalkaliphila</name>
    <dbReference type="NCBI Taxonomy" id="2754717"/>
    <lineage>
        <taxon>Bacteria</taxon>
        <taxon>Bacillati</taxon>
        <taxon>Actinomycetota</taxon>
        <taxon>Actinomycetota incertae sedis</taxon>
        <taxon>Candidatus Hakubellales</taxon>
        <taxon>Candidatus Hakubellaceae</taxon>
        <taxon>Candidatus Hakubella</taxon>
    </lineage>
</organism>
<reference evidence="5 6" key="1">
    <citation type="journal article" date="2020" name="Front. Microbiol.">
        <title>Single-cell genomics of novel Actinobacteria with the Wood-Ljungdahl pathway discovered in a serpentinizing system.</title>
        <authorList>
            <person name="Merino N."/>
            <person name="Kawai M."/>
            <person name="Boyd E.S."/>
            <person name="Colman D.R."/>
            <person name="McGlynn S.E."/>
            <person name="Nealson K.H."/>
            <person name="Kurokawa K."/>
            <person name="Hongoh Y."/>
        </authorList>
    </citation>
    <scope>NUCLEOTIDE SEQUENCE [LARGE SCALE GENOMIC DNA]</scope>
    <source>
        <strain evidence="5 6">S42</strain>
    </source>
</reference>
<dbReference type="PANTHER" id="PTHR48090:SF10">
    <property type="entry name" value="GLUCOSYL-3-PHOSPHOGLYCERATE SYNTHASE"/>
    <property type="match status" value="1"/>
</dbReference>
<protein>
    <submittedName>
        <fullName evidence="5">Glucosylglycerate synthase</fullName>
    </submittedName>
</protein>
<dbReference type="Proteomes" id="UP000568877">
    <property type="component" value="Unassembled WGS sequence"/>
</dbReference>
<dbReference type="EMBL" id="BLSA01000002">
    <property type="protein sequence ID" value="GFP31732.1"/>
    <property type="molecule type" value="Genomic_DNA"/>
</dbReference>
<dbReference type="AlphaFoldDB" id="A0A6V8PGF2"/>
<evidence type="ECO:0000256" key="4">
    <source>
        <dbReference type="ARBA" id="ARBA00022679"/>
    </source>
</evidence>
<comment type="caution">
    <text evidence="5">The sequence shown here is derived from an EMBL/GenBank/DDBJ whole genome shotgun (WGS) entry which is preliminary data.</text>
</comment>
<evidence type="ECO:0000256" key="2">
    <source>
        <dbReference type="ARBA" id="ARBA00006739"/>
    </source>
</evidence>
<dbReference type="InterPro" id="IPR029044">
    <property type="entry name" value="Nucleotide-diphossugar_trans"/>
</dbReference>
<dbReference type="PANTHER" id="PTHR48090">
    <property type="entry name" value="UNDECAPRENYL-PHOSPHATE 4-DEOXY-4-FORMAMIDO-L-ARABINOSE TRANSFERASE-RELATED"/>
    <property type="match status" value="1"/>
</dbReference>